<keyword evidence="2" id="KW-0560">Oxidoreductase</keyword>
<dbReference type="PRINTS" id="PR00081">
    <property type="entry name" value="GDHRDH"/>
</dbReference>
<dbReference type="SUPFAM" id="SSF51735">
    <property type="entry name" value="NAD(P)-binding Rossmann-fold domains"/>
    <property type="match status" value="1"/>
</dbReference>
<evidence type="ECO:0000256" key="1">
    <source>
        <dbReference type="ARBA" id="ARBA00006484"/>
    </source>
</evidence>
<comment type="similarity">
    <text evidence="1">Belongs to the short-chain dehydrogenases/reductases (SDR) family.</text>
</comment>
<protein>
    <submittedName>
        <fullName evidence="4">Oxidoreductase, short chain dehydrogenase/reductase family</fullName>
    </submittedName>
</protein>
<dbReference type="EMBL" id="CACVAT010000383">
    <property type="protein sequence ID" value="CAA6823886.1"/>
    <property type="molecule type" value="Genomic_DNA"/>
</dbReference>
<dbReference type="CDD" id="cd05233">
    <property type="entry name" value="SDR_c"/>
    <property type="match status" value="1"/>
</dbReference>
<dbReference type="PANTHER" id="PTHR42760:SF133">
    <property type="entry name" value="3-OXOACYL-[ACYL-CARRIER-PROTEIN] REDUCTASE"/>
    <property type="match status" value="1"/>
</dbReference>
<reference evidence="4" key="1">
    <citation type="submission" date="2020-01" db="EMBL/GenBank/DDBJ databases">
        <authorList>
            <person name="Meier V. D."/>
            <person name="Meier V D."/>
        </authorList>
    </citation>
    <scope>NUCLEOTIDE SEQUENCE</scope>
    <source>
        <strain evidence="4">HLG_WM_MAG_09</strain>
    </source>
</reference>
<evidence type="ECO:0000313" key="4">
    <source>
        <dbReference type="EMBL" id="CAA6823886.1"/>
    </source>
</evidence>
<evidence type="ECO:0000259" key="3">
    <source>
        <dbReference type="SMART" id="SM00822"/>
    </source>
</evidence>
<dbReference type="SMART" id="SM00822">
    <property type="entry name" value="PKS_KR"/>
    <property type="match status" value="1"/>
</dbReference>
<evidence type="ECO:0000256" key="2">
    <source>
        <dbReference type="ARBA" id="ARBA00023002"/>
    </source>
</evidence>
<dbReference type="PROSITE" id="PS00061">
    <property type="entry name" value="ADH_SHORT"/>
    <property type="match status" value="1"/>
</dbReference>
<dbReference type="Gene3D" id="3.40.50.720">
    <property type="entry name" value="NAD(P)-binding Rossmann-like Domain"/>
    <property type="match status" value="1"/>
</dbReference>
<dbReference type="FunFam" id="3.40.50.720:FF:000084">
    <property type="entry name" value="Short-chain dehydrogenase reductase"/>
    <property type="match status" value="1"/>
</dbReference>
<dbReference type="InterPro" id="IPR036291">
    <property type="entry name" value="NAD(P)-bd_dom_sf"/>
</dbReference>
<name>A0A6S6U8H3_9GAMM</name>
<organism evidence="4">
    <name type="scientific">uncultured Thiotrichaceae bacterium</name>
    <dbReference type="NCBI Taxonomy" id="298394"/>
    <lineage>
        <taxon>Bacteria</taxon>
        <taxon>Pseudomonadati</taxon>
        <taxon>Pseudomonadota</taxon>
        <taxon>Gammaproteobacteria</taxon>
        <taxon>Thiotrichales</taxon>
        <taxon>Thiotrichaceae</taxon>
        <taxon>environmental samples</taxon>
    </lineage>
</organism>
<dbReference type="GO" id="GO:0016616">
    <property type="term" value="F:oxidoreductase activity, acting on the CH-OH group of donors, NAD or NADP as acceptor"/>
    <property type="evidence" value="ECO:0007669"/>
    <property type="project" value="UniProtKB-ARBA"/>
</dbReference>
<proteinExistence type="inferred from homology"/>
<sequence>MESYTTFHDIKDSSVFITGGGSGIGAAITESFLQQGAKVAFVQRSDATEFCDEMEKKYGSRPLFMTCDISDVERLQETLAEAATAHGPITTLINNAAVDNRHTLKDYTVSDWDWSMNINLRPHFFTAQAVADGMKAAGDGSIINLSSVSYLMGNAGYPAYVAAKAGITGLTRGLARELGPDKIRVNAFLPGWVLTERQKELWVTDEGLAAHLEKQCIKETLSEADVTHSILFLASKASRMMTGQAMVVDGGVVVTG</sequence>
<dbReference type="Pfam" id="PF13561">
    <property type="entry name" value="adh_short_C2"/>
    <property type="match status" value="1"/>
</dbReference>
<dbReference type="InterPro" id="IPR002347">
    <property type="entry name" value="SDR_fam"/>
</dbReference>
<dbReference type="PANTHER" id="PTHR42760">
    <property type="entry name" value="SHORT-CHAIN DEHYDROGENASES/REDUCTASES FAMILY MEMBER"/>
    <property type="match status" value="1"/>
</dbReference>
<dbReference type="AlphaFoldDB" id="A0A6S6U8H3"/>
<gene>
    <name evidence="4" type="ORF">HELGO_WM42513</name>
</gene>
<dbReference type="InterPro" id="IPR020904">
    <property type="entry name" value="Sc_DH/Rdtase_CS"/>
</dbReference>
<feature type="domain" description="Ketoreductase" evidence="3">
    <location>
        <begin position="13"/>
        <end position="192"/>
    </location>
</feature>
<dbReference type="InterPro" id="IPR057326">
    <property type="entry name" value="KR_dom"/>
</dbReference>
<dbReference type="PRINTS" id="PR00080">
    <property type="entry name" value="SDRFAMILY"/>
</dbReference>
<accession>A0A6S6U8H3</accession>